<keyword evidence="2" id="KW-1185">Reference proteome</keyword>
<sequence>MTEERSSADGRTWRRVLRRERDGSLFDPDEQRAVTAEELLDDLRAGRRFRAHRRSTGADCTVEVLAEVLGSALSGQLLGQGGCTGPLSLPGLPAPRHLGLRAAPRRPPDHFAKALRTADEPARSGHV</sequence>
<accession>A0A841CNQ6</accession>
<gene>
    <name evidence="1" type="ORF">FHS29_003759</name>
</gene>
<dbReference type="Proteomes" id="UP000547510">
    <property type="component" value="Unassembled WGS sequence"/>
</dbReference>
<evidence type="ECO:0000313" key="2">
    <source>
        <dbReference type="Proteomes" id="UP000547510"/>
    </source>
</evidence>
<evidence type="ECO:0008006" key="3">
    <source>
        <dbReference type="Google" id="ProtNLM"/>
    </source>
</evidence>
<dbReference type="AlphaFoldDB" id="A0A841CNQ6"/>
<name>A0A841CNQ6_9PSEU</name>
<proteinExistence type="predicted"/>
<dbReference type="RefSeq" id="WP_184691982.1">
    <property type="nucleotide sequence ID" value="NZ_JACHJN010000005.1"/>
</dbReference>
<comment type="caution">
    <text evidence="1">The sequence shown here is derived from an EMBL/GenBank/DDBJ whole genome shotgun (WGS) entry which is preliminary data.</text>
</comment>
<evidence type="ECO:0000313" key="1">
    <source>
        <dbReference type="EMBL" id="MBB5957166.1"/>
    </source>
</evidence>
<protein>
    <recommendedName>
        <fullName evidence="3">PHA accumulation regulator DNA-binding N-terminal domain-containing protein</fullName>
    </recommendedName>
</protein>
<organism evidence="1 2">
    <name type="scientific">Saccharothrix tamanrassetensis</name>
    <dbReference type="NCBI Taxonomy" id="1051531"/>
    <lineage>
        <taxon>Bacteria</taxon>
        <taxon>Bacillati</taxon>
        <taxon>Actinomycetota</taxon>
        <taxon>Actinomycetes</taxon>
        <taxon>Pseudonocardiales</taxon>
        <taxon>Pseudonocardiaceae</taxon>
        <taxon>Saccharothrix</taxon>
    </lineage>
</organism>
<dbReference type="EMBL" id="JACHJN010000005">
    <property type="protein sequence ID" value="MBB5957166.1"/>
    <property type="molecule type" value="Genomic_DNA"/>
</dbReference>
<reference evidence="1 2" key="1">
    <citation type="submission" date="2020-08" db="EMBL/GenBank/DDBJ databases">
        <title>Genomic Encyclopedia of Type Strains, Phase III (KMG-III): the genomes of soil and plant-associated and newly described type strains.</title>
        <authorList>
            <person name="Whitman W."/>
        </authorList>
    </citation>
    <scope>NUCLEOTIDE SEQUENCE [LARGE SCALE GENOMIC DNA]</scope>
    <source>
        <strain evidence="1 2">CECT 8640</strain>
    </source>
</reference>